<sequence length="340" mass="38613">MYQICGGGGDGGIEACKLRYGKLRQNALLHSKCEATARMQCQKHFTSKIGLTQCRMGNRPSRRNRGAKGRYGHPIGEIYEEGDQIEDIEGTEPDSYNKFLAWMIEMAENDDSDLDSPDFVEHITSVCAKKQRQFSRQFSQSQYQQPSFDCHLEVPTLELPARQHSVESTTSSKYSRSSRSKEDLLDPKTRFRRTKLSRQRTVDFSDDGDITGLSGGSSFERDDYNDQSHCGDTVLLNKYTETSFMRNPKRPPLWKNNSCTTYSNISPSLGDLLNVQSRRKSKSLMTMRKALSETRNDDEITPITEETVVKLLDDNILDGNMADILFSVEALWPKGSKRLT</sequence>
<evidence type="ECO:0000313" key="3">
    <source>
        <dbReference type="Proteomes" id="UP001164746"/>
    </source>
</evidence>
<proteinExistence type="predicted"/>
<protein>
    <submittedName>
        <fullName evidence="2">Uncharacterized protein</fullName>
    </submittedName>
</protein>
<feature type="compositionally biased region" description="Basic and acidic residues" evidence="1">
    <location>
        <begin position="179"/>
        <end position="189"/>
    </location>
</feature>
<accession>A0ABY7FDX8</accession>
<gene>
    <name evidence="2" type="ORF">MAR_001065</name>
</gene>
<dbReference type="Proteomes" id="UP001164746">
    <property type="component" value="Chromosome 11"/>
</dbReference>
<name>A0ABY7FDX8_MYAAR</name>
<organism evidence="2 3">
    <name type="scientific">Mya arenaria</name>
    <name type="common">Soft-shell clam</name>
    <dbReference type="NCBI Taxonomy" id="6604"/>
    <lineage>
        <taxon>Eukaryota</taxon>
        <taxon>Metazoa</taxon>
        <taxon>Spiralia</taxon>
        <taxon>Lophotrochozoa</taxon>
        <taxon>Mollusca</taxon>
        <taxon>Bivalvia</taxon>
        <taxon>Autobranchia</taxon>
        <taxon>Heteroconchia</taxon>
        <taxon>Euheterodonta</taxon>
        <taxon>Imparidentia</taxon>
        <taxon>Neoheterodontei</taxon>
        <taxon>Myida</taxon>
        <taxon>Myoidea</taxon>
        <taxon>Myidae</taxon>
        <taxon>Mya</taxon>
    </lineage>
</organism>
<evidence type="ECO:0000313" key="2">
    <source>
        <dbReference type="EMBL" id="WAR19227.1"/>
    </source>
</evidence>
<dbReference type="EMBL" id="CP111022">
    <property type="protein sequence ID" value="WAR19227.1"/>
    <property type="molecule type" value="Genomic_DNA"/>
</dbReference>
<evidence type="ECO:0000256" key="1">
    <source>
        <dbReference type="SAM" id="MobiDB-lite"/>
    </source>
</evidence>
<keyword evidence="3" id="KW-1185">Reference proteome</keyword>
<reference evidence="2" key="1">
    <citation type="submission" date="2022-11" db="EMBL/GenBank/DDBJ databases">
        <title>Centuries of genome instability and evolution in soft-shell clam transmissible cancer (bioRxiv).</title>
        <authorList>
            <person name="Hart S.F.M."/>
            <person name="Yonemitsu M.A."/>
            <person name="Giersch R.M."/>
            <person name="Beal B.F."/>
            <person name="Arriagada G."/>
            <person name="Davis B.W."/>
            <person name="Ostrander E.A."/>
            <person name="Goff S.P."/>
            <person name="Metzger M.J."/>
        </authorList>
    </citation>
    <scope>NUCLEOTIDE SEQUENCE</scope>
    <source>
        <strain evidence="2">MELC-2E11</strain>
        <tissue evidence="2">Siphon/mantle</tissue>
    </source>
</reference>
<feature type="region of interest" description="Disordered" evidence="1">
    <location>
        <begin position="161"/>
        <end position="192"/>
    </location>
</feature>
<feature type="compositionally biased region" description="Low complexity" evidence="1">
    <location>
        <begin position="166"/>
        <end position="177"/>
    </location>
</feature>